<evidence type="ECO:0000313" key="2">
    <source>
        <dbReference type="Proteomes" id="UP000003781"/>
    </source>
</evidence>
<evidence type="ECO:0000313" key="1">
    <source>
        <dbReference type="EMBL" id="EAZ90318.1"/>
    </source>
</evidence>
<comment type="caution">
    <text evidence="1">The sequence shown here is derived from an EMBL/GenBank/DDBJ whole genome shotgun (WGS) entry which is preliminary data.</text>
</comment>
<feature type="non-terminal residue" evidence="1">
    <location>
        <position position="84"/>
    </location>
</feature>
<dbReference type="EMBL" id="AAXW01000027">
    <property type="protein sequence ID" value="EAZ90318.1"/>
    <property type="molecule type" value="Genomic_DNA"/>
</dbReference>
<proteinExistence type="predicted"/>
<protein>
    <submittedName>
        <fullName evidence="1">Uncharacterized protein</fullName>
    </submittedName>
</protein>
<sequence>MNEDKKPRGYDLVLGGNNPPPIDGVVLGGIESVEKRLSSNNFEAKLVAVTEALKYGDEGIELIIDTLEDSSENFNMLLQNSQTT</sequence>
<accession>A3ITD3</accession>
<dbReference type="Proteomes" id="UP000003781">
    <property type="component" value="Unassembled WGS sequence"/>
</dbReference>
<gene>
    <name evidence="1" type="ORF">CY0110_04316</name>
</gene>
<organism evidence="1 2">
    <name type="scientific">Crocosphaera chwakensis CCY0110</name>
    <dbReference type="NCBI Taxonomy" id="391612"/>
    <lineage>
        <taxon>Bacteria</taxon>
        <taxon>Bacillati</taxon>
        <taxon>Cyanobacteriota</taxon>
        <taxon>Cyanophyceae</taxon>
        <taxon>Oscillatoriophycideae</taxon>
        <taxon>Chroococcales</taxon>
        <taxon>Aphanothecaceae</taxon>
        <taxon>Crocosphaera</taxon>
        <taxon>Crocosphaera chwakensis</taxon>
    </lineage>
</organism>
<reference evidence="1 2" key="1">
    <citation type="submission" date="2007-03" db="EMBL/GenBank/DDBJ databases">
        <authorList>
            <person name="Stal L."/>
            <person name="Ferriera S."/>
            <person name="Johnson J."/>
            <person name="Kravitz S."/>
            <person name="Beeson K."/>
            <person name="Sutton G."/>
            <person name="Rogers Y.-H."/>
            <person name="Friedman R."/>
            <person name="Frazier M."/>
            <person name="Venter J.C."/>
        </authorList>
    </citation>
    <scope>NUCLEOTIDE SEQUENCE [LARGE SCALE GENOMIC DNA]</scope>
    <source>
        <strain evidence="1 2">CCY0110</strain>
    </source>
</reference>
<keyword evidence="2" id="KW-1185">Reference proteome</keyword>
<dbReference type="AlphaFoldDB" id="A3ITD3"/>
<name>A3ITD3_9CHRO</name>
<dbReference type="eggNOG" id="COG1262">
    <property type="taxonomic scope" value="Bacteria"/>
</dbReference>